<accession>A0AAV8X1E1</accession>
<dbReference type="AlphaFoldDB" id="A0AAV8X1E1"/>
<proteinExistence type="predicted"/>
<comment type="caution">
    <text evidence="1">The sequence shown here is derived from an EMBL/GenBank/DDBJ whole genome shotgun (WGS) entry which is preliminary data.</text>
</comment>
<sequence length="71" mass="8145">MVAEKVAKRMAALTRLMPRHVAMRIRTYKEILKRVQRRVLLGVVAAYRAVSTEALQVLADIPPIDLMVMER</sequence>
<evidence type="ECO:0000313" key="1">
    <source>
        <dbReference type="EMBL" id="KAJ8932710.1"/>
    </source>
</evidence>
<keyword evidence="2" id="KW-1185">Reference proteome</keyword>
<reference evidence="1" key="1">
    <citation type="journal article" date="2023" name="Insect Mol. Biol.">
        <title>Genome sequencing provides insights into the evolution of gene families encoding plant cell wall-degrading enzymes in longhorned beetles.</title>
        <authorList>
            <person name="Shin N.R."/>
            <person name="Okamura Y."/>
            <person name="Kirsch R."/>
            <person name="Pauchet Y."/>
        </authorList>
    </citation>
    <scope>NUCLEOTIDE SEQUENCE</scope>
    <source>
        <strain evidence="1">AMC_N1</strain>
    </source>
</reference>
<protein>
    <submittedName>
        <fullName evidence="1">Uncharacterized protein</fullName>
    </submittedName>
</protein>
<organism evidence="1 2">
    <name type="scientific">Aromia moschata</name>
    <dbReference type="NCBI Taxonomy" id="1265417"/>
    <lineage>
        <taxon>Eukaryota</taxon>
        <taxon>Metazoa</taxon>
        <taxon>Ecdysozoa</taxon>
        <taxon>Arthropoda</taxon>
        <taxon>Hexapoda</taxon>
        <taxon>Insecta</taxon>
        <taxon>Pterygota</taxon>
        <taxon>Neoptera</taxon>
        <taxon>Endopterygota</taxon>
        <taxon>Coleoptera</taxon>
        <taxon>Polyphaga</taxon>
        <taxon>Cucujiformia</taxon>
        <taxon>Chrysomeloidea</taxon>
        <taxon>Cerambycidae</taxon>
        <taxon>Cerambycinae</taxon>
        <taxon>Callichromatini</taxon>
        <taxon>Aromia</taxon>
    </lineage>
</organism>
<evidence type="ECO:0000313" key="2">
    <source>
        <dbReference type="Proteomes" id="UP001162162"/>
    </source>
</evidence>
<dbReference type="Proteomes" id="UP001162162">
    <property type="component" value="Unassembled WGS sequence"/>
</dbReference>
<gene>
    <name evidence="1" type="ORF">NQ318_005087</name>
</gene>
<dbReference type="EMBL" id="JAPWTK010001374">
    <property type="protein sequence ID" value="KAJ8932710.1"/>
    <property type="molecule type" value="Genomic_DNA"/>
</dbReference>
<name>A0AAV8X1E1_9CUCU</name>